<keyword evidence="8" id="KW-1185">Reference proteome</keyword>
<dbReference type="Pfam" id="PF00881">
    <property type="entry name" value="Nitroreductase"/>
    <property type="match status" value="1"/>
</dbReference>
<dbReference type="InterPro" id="IPR000415">
    <property type="entry name" value="Nitroreductase-like"/>
</dbReference>
<evidence type="ECO:0000256" key="2">
    <source>
        <dbReference type="ARBA" id="ARBA00007118"/>
    </source>
</evidence>
<dbReference type="Gene3D" id="3.40.109.10">
    <property type="entry name" value="NADH Oxidase"/>
    <property type="match status" value="1"/>
</dbReference>
<reference evidence="7 8" key="1">
    <citation type="submission" date="2019-04" db="EMBL/GenBank/DDBJ databases">
        <title>Streptomyces sp. nov. Bv016 isolated from bark of Buahinia variegata.</title>
        <authorList>
            <person name="Kanchanasin P."/>
            <person name="Tanasupawat S."/>
            <person name="Yuki M."/>
            <person name="Kudo T."/>
        </authorList>
    </citation>
    <scope>NUCLEOTIDE SEQUENCE [LARGE SCALE GENOMIC DNA]</scope>
    <source>
        <strain evidence="7 8">Bv016</strain>
    </source>
</reference>
<comment type="similarity">
    <text evidence="2">Belongs to the nitroreductase family.</text>
</comment>
<gene>
    <name evidence="7" type="ORF">E5083_07125</name>
</gene>
<proteinExistence type="inferred from homology"/>
<dbReference type="PANTHER" id="PTHR43673">
    <property type="entry name" value="NAD(P)H NITROREDUCTASE YDGI-RELATED"/>
    <property type="match status" value="1"/>
</dbReference>
<evidence type="ECO:0000313" key="8">
    <source>
        <dbReference type="Proteomes" id="UP000298159"/>
    </source>
</evidence>
<dbReference type="SUPFAM" id="SSF55469">
    <property type="entry name" value="FMN-dependent nitroreductase-like"/>
    <property type="match status" value="1"/>
</dbReference>
<evidence type="ECO:0000256" key="3">
    <source>
        <dbReference type="ARBA" id="ARBA00022630"/>
    </source>
</evidence>
<keyword evidence="3" id="KW-0285">Flavoprotein</keyword>
<protein>
    <submittedName>
        <fullName evidence="7">Nitroreductase</fullName>
    </submittedName>
</protein>
<keyword evidence="4" id="KW-0288">FMN</keyword>
<dbReference type="RefSeq" id="WP_135784743.1">
    <property type="nucleotide sequence ID" value="NZ_JBHUSY010000003.1"/>
</dbReference>
<comment type="cofactor">
    <cofactor evidence="1">
        <name>FMN</name>
        <dbReference type="ChEBI" id="CHEBI:58210"/>
    </cofactor>
</comment>
<evidence type="ECO:0000313" key="7">
    <source>
        <dbReference type="EMBL" id="TGN79402.1"/>
    </source>
</evidence>
<keyword evidence="5" id="KW-0560">Oxidoreductase</keyword>
<dbReference type="Proteomes" id="UP000298159">
    <property type="component" value="Unassembled WGS sequence"/>
</dbReference>
<dbReference type="EMBL" id="SRRT01000002">
    <property type="protein sequence ID" value="TGN79402.1"/>
    <property type="molecule type" value="Genomic_DNA"/>
</dbReference>
<dbReference type="GO" id="GO:0016491">
    <property type="term" value="F:oxidoreductase activity"/>
    <property type="evidence" value="ECO:0007669"/>
    <property type="project" value="UniProtKB-KW"/>
</dbReference>
<evidence type="ECO:0000256" key="4">
    <source>
        <dbReference type="ARBA" id="ARBA00022643"/>
    </source>
</evidence>
<name>A0A4Z1DAU6_9ACTN</name>
<dbReference type="PANTHER" id="PTHR43673:SF2">
    <property type="entry name" value="NITROREDUCTASE"/>
    <property type="match status" value="1"/>
</dbReference>
<dbReference type="InterPro" id="IPR029479">
    <property type="entry name" value="Nitroreductase"/>
</dbReference>
<feature type="domain" description="Nitroreductase" evidence="6">
    <location>
        <begin position="22"/>
        <end position="207"/>
    </location>
</feature>
<sequence length="233" mass="25942">MSTSEALEVQAVSAGFKRLLDDRWSCRAYQPGQVPDDVIAEMLRIAQRTASWCNTQPWQVYLTKGEATGRFARSLTEHAKTHEQVSDLDMPAGYHGVYKDRRRGAGYALYASLGITREDWDAREAQRLRNFRFFGAPHVAVITTDRDQGVYGAVDCGGYVANFINAATSLGVATIPQAAIAMHADHVREFFEIPEDRLIVCAVSFGYADTEHPVNQFRTSRAEVEDAVVVVDH</sequence>
<dbReference type="CDD" id="cd02136">
    <property type="entry name" value="PnbA_NfnB-like"/>
    <property type="match status" value="1"/>
</dbReference>
<evidence type="ECO:0000256" key="1">
    <source>
        <dbReference type="ARBA" id="ARBA00001917"/>
    </source>
</evidence>
<evidence type="ECO:0000256" key="5">
    <source>
        <dbReference type="ARBA" id="ARBA00023002"/>
    </source>
</evidence>
<dbReference type="GeneID" id="95447368"/>
<organism evidence="7 8">
    <name type="scientific">Streptomyces bauhiniae</name>
    <dbReference type="NCBI Taxonomy" id="2340725"/>
    <lineage>
        <taxon>Bacteria</taxon>
        <taxon>Bacillati</taxon>
        <taxon>Actinomycetota</taxon>
        <taxon>Actinomycetes</taxon>
        <taxon>Kitasatosporales</taxon>
        <taxon>Streptomycetaceae</taxon>
        <taxon>Streptomyces</taxon>
    </lineage>
</organism>
<comment type="caution">
    <text evidence="7">The sequence shown here is derived from an EMBL/GenBank/DDBJ whole genome shotgun (WGS) entry which is preliminary data.</text>
</comment>
<evidence type="ECO:0000259" key="6">
    <source>
        <dbReference type="Pfam" id="PF00881"/>
    </source>
</evidence>
<accession>A0A4Z1DAU6</accession>
<dbReference type="AlphaFoldDB" id="A0A4Z1DAU6"/>